<evidence type="ECO:0000256" key="1">
    <source>
        <dbReference type="SAM" id="MobiDB-lite"/>
    </source>
</evidence>
<feature type="region of interest" description="Disordered" evidence="1">
    <location>
        <begin position="68"/>
        <end position="107"/>
    </location>
</feature>
<reference evidence="3" key="2">
    <citation type="journal article" date="2019" name="Mol. Plant Microbe Interact.">
        <title>Genome sequence resources for four phytopathogenic fungi from the Colletotrichum orbiculare species complex.</title>
        <authorList>
            <person name="Gan P."/>
            <person name="Tsushima A."/>
            <person name="Narusaka M."/>
            <person name="Narusaka Y."/>
            <person name="Takano Y."/>
            <person name="Kubo Y."/>
            <person name="Shirasu K."/>
        </authorList>
    </citation>
    <scope>GENOME REANNOTATION</scope>
    <source>
        <strain evidence="3">104-T / ATCC 96160 / CBS 514.97 / LARS 414 / MAFF 240422</strain>
    </source>
</reference>
<gene>
    <name evidence="2" type="ORF">Cob_v009917</name>
</gene>
<keyword evidence="3" id="KW-1185">Reference proteome</keyword>
<dbReference type="EMBL" id="AMCV02000031">
    <property type="protein sequence ID" value="TDZ17197.1"/>
    <property type="molecule type" value="Genomic_DNA"/>
</dbReference>
<accession>A0A484FJY6</accession>
<comment type="caution">
    <text evidence="2">The sequence shown here is derived from an EMBL/GenBank/DDBJ whole genome shotgun (WGS) entry which is preliminary data.</text>
</comment>
<sequence>MIPLTLSLPVLPVKTGRHSGETKRSLSRAPHLLAWPLHSRRTVTELDFGQTNRLQTDKIAQLPATTAARQIPLDPKGRSGLGYADNRNTVGSPAASRHTAKGGRGMF</sequence>
<dbReference type="AlphaFoldDB" id="A0A484FJY6"/>
<name>A0A484FJY6_COLOR</name>
<evidence type="ECO:0000313" key="3">
    <source>
        <dbReference type="Proteomes" id="UP000014480"/>
    </source>
</evidence>
<proteinExistence type="predicted"/>
<protein>
    <submittedName>
        <fullName evidence="2">Uncharacterized protein</fullName>
    </submittedName>
</protein>
<dbReference type="Proteomes" id="UP000014480">
    <property type="component" value="Unassembled WGS sequence"/>
</dbReference>
<organism evidence="2 3">
    <name type="scientific">Colletotrichum orbiculare (strain 104-T / ATCC 96160 / CBS 514.97 / LARS 414 / MAFF 240422)</name>
    <name type="common">Cucumber anthracnose fungus</name>
    <name type="synonym">Colletotrichum lagenarium</name>
    <dbReference type="NCBI Taxonomy" id="1213857"/>
    <lineage>
        <taxon>Eukaryota</taxon>
        <taxon>Fungi</taxon>
        <taxon>Dikarya</taxon>
        <taxon>Ascomycota</taxon>
        <taxon>Pezizomycotina</taxon>
        <taxon>Sordariomycetes</taxon>
        <taxon>Hypocreomycetidae</taxon>
        <taxon>Glomerellales</taxon>
        <taxon>Glomerellaceae</taxon>
        <taxon>Colletotrichum</taxon>
        <taxon>Colletotrichum orbiculare species complex</taxon>
    </lineage>
</organism>
<reference evidence="3" key="1">
    <citation type="journal article" date="2013" name="New Phytol.">
        <title>Comparative genomic and transcriptomic analyses reveal the hemibiotrophic stage shift of Colletotrichum fungi.</title>
        <authorList>
            <person name="Gan P."/>
            <person name="Ikeda K."/>
            <person name="Irieda H."/>
            <person name="Narusaka M."/>
            <person name="O'Connell R.J."/>
            <person name="Narusaka Y."/>
            <person name="Takano Y."/>
            <person name="Kubo Y."/>
            <person name="Shirasu K."/>
        </authorList>
    </citation>
    <scope>NUCLEOTIDE SEQUENCE [LARGE SCALE GENOMIC DNA]</scope>
    <source>
        <strain evidence="3">104-T / ATCC 96160 / CBS 514.97 / LARS 414 / MAFF 240422</strain>
    </source>
</reference>
<evidence type="ECO:0000313" key="2">
    <source>
        <dbReference type="EMBL" id="TDZ17197.1"/>
    </source>
</evidence>